<keyword evidence="1" id="KW-0812">Transmembrane</keyword>
<dbReference type="Proteomes" id="UP000647587">
    <property type="component" value="Unassembled WGS sequence"/>
</dbReference>
<evidence type="ECO:0000256" key="1">
    <source>
        <dbReference type="SAM" id="Phobius"/>
    </source>
</evidence>
<proteinExistence type="predicted"/>
<dbReference type="EMBL" id="BMPP01000017">
    <property type="protein sequence ID" value="GGK37785.1"/>
    <property type="molecule type" value="Genomic_DNA"/>
</dbReference>
<evidence type="ECO:0000313" key="2">
    <source>
        <dbReference type="EMBL" id="GGK37785.1"/>
    </source>
</evidence>
<organism evidence="2 3">
    <name type="scientific">Deinococcus malanensis</name>
    <dbReference type="NCBI Taxonomy" id="1706855"/>
    <lineage>
        <taxon>Bacteria</taxon>
        <taxon>Thermotogati</taxon>
        <taxon>Deinococcota</taxon>
        <taxon>Deinococci</taxon>
        <taxon>Deinococcales</taxon>
        <taxon>Deinococcaceae</taxon>
        <taxon>Deinococcus</taxon>
    </lineage>
</organism>
<accession>A0ABQ2F058</accession>
<evidence type="ECO:0000313" key="3">
    <source>
        <dbReference type="Proteomes" id="UP000647587"/>
    </source>
</evidence>
<protein>
    <recommendedName>
        <fullName evidence="4">DUF3185 domain-containing protein</fullName>
    </recommendedName>
</protein>
<keyword evidence="1" id="KW-0472">Membrane</keyword>
<gene>
    <name evidence="2" type="ORF">GCM10008955_34620</name>
</gene>
<reference evidence="3" key="1">
    <citation type="journal article" date="2019" name="Int. J. Syst. Evol. Microbiol.">
        <title>The Global Catalogue of Microorganisms (GCM) 10K type strain sequencing project: providing services to taxonomists for standard genome sequencing and annotation.</title>
        <authorList>
            <consortium name="The Broad Institute Genomics Platform"/>
            <consortium name="The Broad Institute Genome Sequencing Center for Infectious Disease"/>
            <person name="Wu L."/>
            <person name="Ma J."/>
        </authorList>
    </citation>
    <scope>NUCLEOTIDE SEQUENCE [LARGE SCALE GENOMIC DNA]</scope>
    <source>
        <strain evidence="3">JCM 30331</strain>
    </source>
</reference>
<evidence type="ECO:0008006" key="4">
    <source>
        <dbReference type="Google" id="ProtNLM"/>
    </source>
</evidence>
<sequence>MRVLSRLLLLIGLIVLVAGLVFLGKNIIDINQLHAVAYANKSNEGANPNQQILLMAALTTIGGFLTGLGLSMPKGVPRH</sequence>
<comment type="caution">
    <text evidence="2">The sequence shown here is derived from an EMBL/GenBank/DDBJ whole genome shotgun (WGS) entry which is preliminary data.</text>
</comment>
<feature type="transmembrane region" description="Helical" evidence="1">
    <location>
        <begin position="52"/>
        <end position="70"/>
    </location>
</feature>
<name>A0ABQ2F058_9DEIO</name>
<keyword evidence="3" id="KW-1185">Reference proteome</keyword>
<keyword evidence="1" id="KW-1133">Transmembrane helix</keyword>
<dbReference type="RefSeq" id="WP_189011004.1">
    <property type="nucleotide sequence ID" value="NZ_BMPP01000017.1"/>
</dbReference>